<name>A0A433H7E5_9BACI</name>
<feature type="transmembrane region" description="Helical" evidence="6">
    <location>
        <begin position="417"/>
        <end position="436"/>
    </location>
</feature>
<protein>
    <submittedName>
        <fullName evidence="8">MFS transporter</fullName>
    </submittedName>
</protein>
<keyword evidence="3 6" id="KW-0812">Transmembrane</keyword>
<feature type="transmembrane region" description="Helical" evidence="6">
    <location>
        <begin position="352"/>
        <end position="373"/>
    </location>
</feature>
<feature type="transmembrane region" description="Helical" evidence="6">
    <location>
        <begin position="178"/>
        <end position="196"/>
    </location>
</feature>
<sequence>MEATISQRLDRLPVKKIHKTATILIGTALFFEFFEVFLTGVLASILQNEFQIDEGLMPLMLGSSFFGMFFGAIFLSRVADKYGRKKAFVINLAIYSVFTFLIALSPDVTFIILFRFLAGLGLGAQPPLCAAYLSEILPASKRGKFIAWAYTIAFLAIPIEGFLARFLVPLAPLGIDGWRWMFIIGSTGAIIVFLGIKKLPESPRWLELAGRKDEAEEIMKQFEGNDGRVSEPALKQTTSPAKAKVAQQLPFSAIFQKQYIKRTLMMYIFQILQTVGYYGFGTLAPIILSSKGYTVTSSLEYTALSFLGYPLGSLLAVPLVERIDRKWLIVLTAFGMGVFGMTFGMAETPLLIVLAGFLFTVVSNIFTSTFNVFQAEIFPTSIRATAAGSAYSLSRLTSGLLPFILLPVLNSSGATTVFMIIAAAMLLLILDIAILAPRTTGISLDTVEENTHAS</sequence>
<proteinExistence type="predicted"/>
<evidence type="ECO:0000256" key="4">
    <source>
        <dbReference type="ARBA" id="ARBA00022989"/>
    </source>
</evidence>
<accession>A0A433H7E5</accession>
<keyword evidence="2" id="KW-0813">Transport</keyword>
<evidence type="ECO:0000256" key="6">
    <source>
        <dbReference type="SAM" id="Phobius"/>
    </source>
</evidence>
<evidence type="ECO:0000256" key="1">
    <source>
        <dbReference type="ARBA" id="ARBA00004651"/>
    </source>
</evidence>
<dbReference type="EMBL" id="RYZZ01000054">
    <property type="protein sequence ID" value="RUQ24222.1"/>
    <property type="molecule type" value="Genomic_DNA"/>
</dbReference>
<gene>
    <name evidence="8" type="ORF">ELQ35_21995</name>
</gene>
<feature type="domain" description="Major facilitator superfamily (MFS) profile" evidence="7">
    <location>
        <begin position="21"/>
        <end position="440"/>
    </location>
</feature>
<evidence type="ECO:0000313" key="8">
    <source>
        <dbReference type="EMBL" id="RUQ24222.1"/>
    </source>
</evidence>
<evidence type="ECO:0000256" key="2">
    <source>
        <dbReference type="ARBA" id="ARBA00022448"/>
    </source>
</evidence>
<evidence type="ECO:0000259" key="7">
    <source>
        <dbReference type="PROSITE" id="PS50850"/>
    </source>
</evidence>
<dbReference type="RefSeq" id="WP_126867314.1">
    <property type="nucleotide sequence ID" value="NZ_JAUSTX010000039.1"/>
</dbReference>
<feature type="transmembrane region" description="Helical" evidence="6">
    <location>
        <begin position="145"/>
        <end position="166"/>
    </location>
</feature>
<comment type="caution">
    <text evidence="8">The sequence shown here is derived from an EMBL/GenBank/DDBJ whole genome shotgun (WGS) entry which is preliminary data.</text>
</comment>
<dbReference type="InterPro" id="IPR036259">
    <property type="entry name" value="MFS_trans_sf"/>
</dbReference>
<evidence type="ECO:0000256" key="5">
    <source>
        <dbReference type="ARBA" id="ARBA00023136"/>
    </source>
</evidence>
<dbReference type="SUPFAM" id="SSF103473">
    <property type="entry name" value="MFS general substrate transporter"/>
    <property type="match status" value="1"/>
</dbReference>
<dbReference type="GO" id="GO:0005886">
    <property type="term" value="C:plasma membrane"/>
    <property type="evidence" value="ECO:0007669"/>
    <property type="project" value="UniProtKB-SubCell"/>
</dbReference>
<organism evidence="8 9">
    <name type="scientific">Peribacillus cavernae</name>
    <dbReference type="NCBI Taxonomy" id="1674310"/>
    <lineage>
        <taxon>Bacteria</taxon>
        <taxon>Bacillati</taxon>
        <taxon>Bacillota</taxon>
        <taxon>Bacilli</taxon>
        <taxon>Bacillales</taxon>
        <taxon>Bacillaceae</taxon>
        <taxon>Peribacillus</taxon>
    </lineage>
</organism>
<dbReference type="GO" id="GO:0022857">
    <property type="term" value="F:transmembrane transporter activity"/>
    <property type="evidence" value="ECO:0007669"/>
    <property type="project" value="InterPro"/>
</dbReference>
<dbReference type="InterPro" id="IPR005829">
    <property type="entry name" value="Sugar_transporter_CS"/>
</dbReference>
<keyword evidence="9" id="KW-1185">Reference proteome</keyword>
<dbReference type="InterPro" id="IPR005828">
    <property type="entry name" value="MFS_sugar_transport-like"/>
</dbReference>
<dbReference type="AlphaFoldDB" id="A0A433H7E5"/>
<dbReference type="PROSITE" id="PS00217">
    <property type="entry name" value="SUGAR_TRANSPORT_2"/>
    <property type="match status" value="1"/>
</dbReference>
<dbReference type="InterPro" id="IPR020846">
    <property type="entry name" value="MFS_dom"/>
</dbReference>
<feature type="transmembrane region" description="Helical" evidence="6">
    <location>
        <begin position="110"/>
        <end position="133"/>
    </location>
</feature>
<dbReference type="Proteomes" id="UP000267430">
    <property type="component" value="Unassembled WGS sequence"/>
</dbReference>
<feature type="transmembrane region" description="Helical" evidence="6">
    <location>
        <begin position="301"/>
        <end position="320"/>
    </location>
</feature>
<keyword evidence="5 6" id="KW-0472">Membrane</keyword>
<dbReference type="Pfam" id="PF00083">
    <property type="entry name" value="Sugar_tr"/>
    <property type="match status" value="1"/>
</dbReference>
<feature type="transmembrane region" description="Helical" evidence="6">
    <location>
        <begin position="55"/>
        <end position="75"/>
    </location>
</feature>
<dbReference type="PANTHER" id="PTHR23511">
    <property type="entry name" value="SYNAPTIC VESICLE GLYCOPROTEIN 2"/>
    <property type="match status" value="1"/>
</dbReference>
<feature type="transmembrane region" description="Helical" evidence="6">
    <location>
        <begin position="327"/>
        <end position="346"/>
    </location>
</feature>
<evidence type="ECO:0000256" key="3">
    <source>
        <dbReference type="ARBA" id="ARBA00022692"/>
    </source>
</evidence>
<keyword evidence="4 6" id="KW-1133">Transmembrane helix</keyword>
<dbReference type="PROSITE" id="PS50850">
    <property type="entry name" value="MFS"/>
    <property type="match status" value="1"/>
</dbReference>
<evidence type="ECO:0000313" key="9">
    <source>
        <dbReference type="Proteomes" id="UP000267430"/>
    </source>
</evidence>
<feature type="transmembrane region" description="Helical" evidence="6">
    <location>
        <begin position="87"/>
        <end position="104"/>
    </location>
</feature>
<comment type="subcellular location">
    <subcellularLocation>
        <location evidence="1">Cell membrane</location>
        <topology evidence="1">Multi-pass membrane protein</topology>
    </subcellularLocation>
</comment>
<dbReference type="Gene3D" id="1.20.1250.20">
    <property type="entry name" value="MFS general substrate transporter like domains"/>
    <property type="match status" value="1"/>
</dbReference>
<reference evidence="8 9" key="1">
    <citation type="submission" date="2018-12" db="EMBL/GenBank/DDBJ databases">
        <title>Bacillus chawlae sp. nov., Bacillus glennii sp. nov., and Bacillus saganii sp. nov. Isolated from the Vehicle Assembly Building at Kennedy Space Center where the Viking Spacecraft were Assembled.</title>
        <authorList>
            <person name="Seuylemezian A."/>
            <person name="Vaishampayan P."/>
        </authorList>
    </citation>
    <scope>NUCLEOTIDE SEQUENCE [LARGE SCALE GENOMIC DNA]</scope>
    <source>
        <strain evidence="8 9">L5</strain>
    </source>
</reference>
<feature type="transmembrane region" description="Helical" evidence="6">
    <location>
        <begin position="264"/>
        <end position="289"/>
    </location>
</feature>
<feature type="transmembrane region" description="Helical" evidence="6">
    <location>
        <begin position="385"/>
        <end position="405"/>
    </location>
</feature>
<feature type="transmembrane region" description="Helical" evidence="6">
    <location>
        <begin position="21"/>
        <end position="43"/>
    </location>
</feature>
<dbReference type="OrthoDB" id="9787026at2"/>
<dbReference type="CDD" id="cd17316">
    <property type="entry name" value="MFS_SV2_like"/>
    <property type="match status" value="1"/>
</dbReference>